<evidence type="ECO:0000256" key="1">
    <source>
        <dbReference type="SAM" id="MobiDB-lite"/>
    </source>
</evidence>
<gene>
    <name evidence="3" type="ORF">CI109_102373</name>
</gene>
<evidence type="ECO:0000256" key="2">
    <source>
        <dbReference type="SAM" id="Phobius"/>
    </source>
</evidence>
<sequence>MSDPSLRQRTNASPTSAFSLGAPVDAPFNGNTPTSASTHNDGDVGSYQQDQVRVPLPSSSQSQSQSQSGYSSQTQSTGNSAPPNSTSYPAVEPYTDTDPDSKSFQTTKNTFGNNPLSAKIEQIKLPVSGQTFLGVPMATITLALTLLGTAGMGWYLYNNVLGSGGITSGRF</sequence>
<dbReference type="EMBL" id="CP144054">
    <property type="protein sequence ID" value="WWD17928.1"/>
    <property type="molecule type" value="Genomic_DNA"/>
</dbReference>
<feature type="transmembrane region" description="Helical" evidence="2">
    <location>
        <begin position="132"/>
        <end position="157"/>
    </location>
</feature>
<evidence type="ECO:0000313" key="4">
    <source>
        <dbReference type="Proteomes" id="UP000322225"/>
    </source>
</evidence>
<dbReference type="AlphaFoldDB" id="A0A5M6BZU6"/>
<proteinExistence type="predicted"/>
<evidence type="ECO:0000313" key="3">
    <source>
        <dbReference type="EMBL" id="WWD17928.1"/>
    </source>
</evidence>
<feature type="compositionally biased region" description="Low complexity" evidence="1">
    <location>
        <begin position="58"/>
        <end position="80"/>
    </location>
</feature>
<keyword evidence="2" id="KW-0812">Transmembrane</keyword>
<dbReference type="RefSeq" id="XP_031861335.1">
    <property type="nucleotide sequence ID" value="XM_032004470.1"/>
</dbReference>
<keyword evidence="2" id="KW-1133">Transmembrane helix</keyword>
<keyword evidence="4" id="KW-1185">Reference proteome</keyword>
<reference evidence="3" key="2">
    <citation type="submission" date="2024-01" db="EMBL/GenBank/DDBJ databases">
        <title>Comparative genomics of Cryptococcus and Kwoniella reveals pathogenesis evolution and contrasting modes of karyotype evolution via chromosome fusion or intercentromeric recombination.</title>
        <authorList>
            <person name="Coelho M.A."/>
            <person name="David-Palma M."/>
            <person name="Shea T."/>
            <person name="Bowers K."/>
            <person name="McGinley-Smith S."/>
            <person name="Mohammad A.W."/>
            <person name="Gnirke A."/>
            <person name="Yurkov A.M."/>
            <person name="Nowrousian M."/>
            <person name="Sun S."/>
            <person name="Cuomo C.A."/>
            <person name="Heitman J."/>
        </authorList>
    </citation>
    <scope>NUCLEOTIDE SEQUENCE</scope>
    <source>
        <strain evidence="3">CBS 12478</strain>
    </source>
</reference>
<feature type="compositionally biased region" description="Polar residues" evidence="1">
    <location>
        <begin position="1"/>
        <end position="18"/>
    </location>
</feature>
<dbReference type="Proteomes" id="UP000322225">
    <property type="component" value="Chromosome 4"/>
</dbReference>
<feature type="region of interest" description="Disordered" evidence="1">
    <location>
        <begin position="1"/>
        <end position="112"/>
    </location>
</feature>
<dbReference type="KEGG" id="ksn:43588605"/>
<name>A0A5M6BZU6_9TREE</name>
<dbReference type="GeneID" id="43588605"/>
<reference evidence="3" key="1">
    <citation type="submission" date="2017-08" db="EMBL/GenBank/DDBJ databases">
        <authorList>
            <person name="Cuomo C."/>
            <person name="Billmyre B."/>
            <person name="Heitman J."/>
        </authorList>
    </citation>
    <scope>NUCLEOTIDE SEQUENCE</scope>
    <source>
        <strain evidence="3">CBS 12478</strain>
    </source>
</reference>
<organism evidence="3 4">
    <name type="scientific">Kwoniella shandongensis</name>
    <dbReference type="NCBI Taxonomy" id="1734106"/>
    <lineage>
        <taxon>Eukaryota</taxon>
        <taxon>Fungi</taxon>
        <taxon>Dikarya</taxon>
        <taxon>Basidiomycota</taxon>
        <taxon>Agaricomycotina</taxon>
        <taxon>Tremellomycetes</taxon>
        <taxon>Tremellales</taxon>
        <taxon>Cryptococcaceae</taxon>
        <taxon>Kwoniella</taxon>
    </lineage>
</organism>
<feature type="compositionally biased region" description="Polar residues" evidence="1">
    <location>
        <begin position="102"/>
        <end position="112"/>
    </location>
</feature>
<accession>A0A5M6BZU6</accession>
<keyword evidence="2" id="KW-0472">Membrane</keyword>
<protein>
    <submittedName>
        <fullName evidence="3">Uncharacterized protein</fullName>
    </submittedName>
</protein>
<feature type="compositionally biased region" description="Polar residues" evidence="1">
    <location>
        <begin position="29"/>
        <end position="39"/>
    </location>
</feature>